<dbReference type="UniPathway" id="UPA00601">
    <property type="reaction ID" value="UER00295"/>
</dbReference>
<comment type="caution">
    <text evidence="13">Lacks conserved residue(s) required for the propagation of feature annotation.</text>
</comment>
<accession>A0A0R2UAU3</accession>
<comment type="activity regulation">
    <text evidence="13">Mycophenolic acid (MPA) is a non-competitive inhibitor that prevents formation of the closed enzyme conformation by binding to the same site as the amobile flap. In contrast, mizoribine monophosphate (MZP) is a competitive inhibitor that induces the closed conformation. MPA is a potent inhibitor of mammalian IMPDHs but a poor inhibitor of the bacterial enzymes. MZP is a more potent inhibitor of bacterial IMPDH.</text>
</comment>
<evidence type="ECO:0000256" key="6">
    <source>
        <dbReference type="ARBA" id="ARBA00022749"/>
    </source>
</evidence>
<dbReference type="PROSITE" id="PS51371">
    <property type="entry name" value="CBS"/>
    <property type="match status" value="2"/>
</dbReference>
<dbReference type="CDD" id="cd04601">
    <property type="entry name" value="CBS_pair_IMPDH"/>
    <property type="match status" value="1"/>
</dbReference>
<dbReference type="PROSITE" id="PS00487">
    <property type="entry name" value="IMP_DH_GMP_RED"/>
    <property type="match status" value="1"/>
</dbReference>
<dbReference type="SUPFAM" id="SSF54631">
    <property type="entry name" value="CBS-domain pair"/>
    <property type="match status" value="1"/>
</dbReference>
<feature type="domain" description="CBS" evidence="21">
    <location>
        <begin position="93"/>
        <end position="148"/>
    </location>
</feature>
<comment type="similarity">
    <text evidence="2 13 19">Belongs to the IMPDH/GMPR family.</text>
</comment>
<comment type="function">
    <text evidence="13">Catalyzes the conversion of inosine 5'-phosphate (IMP) to xanthosine 5'-phosphate (XMP), the first committed and rate-limiting step in the de novo synthesis of guanine nucleotides, and therefore plays an important role in the regulation of cell growth.</text>
</comment>
<evidence type="ECO:0000256" key="9">
    <source>
        <dbReference type="ARBA" id="ARBA00023002"/>
    </source>
</evidence>
<comment type="pathway">
    <text evidence="13 20">Purine metabolism; XMP biosynthesis via de novo pathway; XMP from IMP: step 1/1.</text>
</comment>
<dbReference type="EMBL" id="LICA01000051">
    <property type="protein sequence ID" value="KRO96598.1"/>
    <property type="molecule type" value="Genomic_DNA"/>
</dbReference>
<evidence type="ECO:0000256" key="2">
    <source>
        <dbReference type="ARBA" id="ARBA00005502"/>
    </source>
</evidence>
<feature type="binding site" evidence="13">
    <location>
        <position position="472"/>
    </location>
    <ligand>
        <name>K(+)</name>
        <dbReference type="ChEBI" id="CHEBI:29103"/>
        <note>ligand shared between two tetrameric partners</note>
    </ligand>
</feature>
<dbReference type="Pfam" id="PF00478">
    <property type="entry name" value="IMPDH"/>
    <property type="match status" value="1"/>
</dbReference>
<feature type="binding site" description="in other chain" evidence="13 17">
    <location>
        <position position="304"/>
    </location>
    <ligand>
        <name>K(+)</name>
        <dbReference type="ChEBI" id="CHEBI:29103"/>
        <note>ligand shared between two tetrameric partners</note>
    </ligand>
</feature>
<evidence type="ECO:0000256" key="20">
    <source>
        <dbReference type="RuleBase" id="RU003928"/>
    </source>
</evidence>
<dbReference type="PANTHER" id="PTHR11911:SF111">
    <property type="entry name" value="INOSINE-5'-MONOPHOSPHATE DEHYDROGENASE"/>
    <property type="match status" value="1"/>
</dbReference>
<dbReference type="GO" id="GO:0006183">
    <property type="term" value="P:GTP biosynthetic process"/>
    <property type="evidence" value="ECO:0007669"/>
    <property type="project" value="TreeGrafter"/>
</dbReference>
<protein>
    <recommendedName>
        <fullName evidence="13 20">Inosine-5'-monophosphate dehydrogenase</fullName>
        <shortName evidence="13">IMP dehydrogenase</shortName>
        <shortName evidence="13">IMPD</shortName>
        <shortName evidence="13">IMPDH</shortName>
        <ecNumber evidence="13 20">1.1.1.205</ecNumber>
    </recommendedName>
</protein>
<dbReference type="SMART" id="SM01240">
    <property type="entry name" value="IMPDH"/>
    <property type="match status" value="1"/>
</dbReference>
<dbReference type="InterPro" id="IPR046342">
    <property type="entry name" value="CBS_dom_sf"/>
</dbReference>
<feature type="binding site" evidence="13 15">
    <location>
        <position position="416"/>
    </location>
    <ligand>
        <name>IMP</name>
        <dbReference type="ChEBI" id="CHEBI:58053"/>
    </ligand>
</feature>
<evidence type="ECO:0000256" key="3">
    <source>
        <dbReference type="ARBA" id="ARBA00011881"/>
    </source>
</evidence>
<dbReference type="SUPFAM" id="SSF51412">
    <property type="entry name" value="Inosine monophosphate dehydrogenase (IMPDH)"/>
    <property type="match status" value="1"/>
</dbReference>
<keyword evidence="7 13" id="KW-0658">Purine biosynthesis</keyword>
<dbReference type="PANTHER" id="PTHR11911">
    <property type="entry name" value="INOSINE-5-MONOPHOSPHATE DEHYDROGENASE RELATED"/>
    <property type="match status" value="1"/>
</dbReference>
<dbReference type="GO" id="GO:0003938">
    <property type="term" value="F:IMP dehydrogenase activity"/>
    <property type="evidence" value="ECO:0007669"/>
    <property type="project" value="UniProtKB-UniRule"/>
</dbReference>
<dbReference type="Proteomes" id="UP000051213">
    <property type="component" value="Unassembled WGS sequence"/>
</dbReference>
<keyword evidence="11 18" id="KW-0129">CBS domain</keyword>
<feature type="active site" description="Proton acceptor" evidence="13 14">
    <location>
        <position position="402"/>
    </location>
</feature>
<dbReference type="GO" id="GO:0046872">
    <property type="term" value="F:metal ion binding"/>
    <property type="evidence" value="ECO:0007669"/>
    <property type="project" value="UniProtKB-UniRule"/>
</dbReference>
<dbReference type="GO" id="GO:0006177">
    <property type="term" value="P:GMP biosynthetic process"/>
    <property type="evidence" value="ECO:0007669"/>
    <property type="project" value="UniProtKB-UniRule"/>
</dbReference>
<dbReference type="FunFam" id="3.20.20.70:FF:000003">
    <property type="entry name" value="GMP reductase"/>
    <property type="match status" value="1"/>
</dbReference>
<keyword evidence="4 13" id="KW-0479">Metal-binding</keyword>
<feature type="binding site" evidence="13">
    <location>
        <position position="247"/>
    </location>
    <ligand>
        <name>NAD(+)</name>
        <dbReference type="ChEBI" id="CHEBI:57540"/>
    </ligand>
</feature>
<proteinExistence type="inferred from homology"/>
<evidence type="ECO:0000256" key="12">
    <source>
        <dbReference type="ARBA" id="ARBA00048028"/>
    </source>
</evidence>
<evidence type="ECO:0000256" key="7">
    <source>
        <dbReference type="ARBA" id="ARBA00022755"/>
    </source>
</evidence>
<dbReference type="Gene3D" id="3.20.20.70">
    <property type="entry name" value="Aldolase class I"/>
    <property type="match status" value="1"/>
</dbReference>
<evidence type="ECO:0000256" key="8">
    <source>
        <dbReference type="ARBA" id="ARBA00022958"/>
    </source>
</evidence>
<feature type="binding site" evidence="13 15">
    <location>
        <begin position="337"/>
        <end position="339"/>
    </location>
    <ligand>
        <name>IMP</name>
        <dbReference type="ChEBI" id="CHEBI:58053"/>
    </ligand>
</feature>
<evidence type="ECO:0000256" key="10">
    <source>
        <dbReference type="ARBA" id="ARBA00023027"/>
    </source>
</evidence>
<keyword evidence="5" id="KW-0677">Repeat</keyword>
<keyword evidence="6 13" id="KW-0332">GMP biosynthesis</keyword>
<keyword evidence="8 13" id="KW-0630">Potassium</keyword>
<evidence type="ECO:0000256" key="14">
    <source>
        <dbReference type="PIRSR" id="PIRSR000130-1"/>
    </source>
</evidence>
<feature type="binding site" evidence="16">
    <location>
        <begin position="247"/>
        <end position="249"/>
    </location>
    <ligand>
        <name>NAD(+)</name>
        <dbReference type="ChEBI" id="CHEBI:57540"/>
    </ligand>
</feature>
<evidence type="ECO:0000256" key="19">
    <source>
        <dbReference type="RuleBase" id="RU003927"/>
    </source>
</evidence>
<feature type="binding site" evidence="13 15">
    <location>
        <begin position="384"/>
        <end position="388"/>
    </location>
    <ligand>
        <name>IMP</name>
        <dbReference type="ChEBI" id="CHEBI:58053"/>
    </ligand>
</feature>
<dbReference type="AlphaFoldDB" id="A0A0R2UAU3"/>
<dbReference type="HAMAP" id="MF_01964">
    <property type="entry name" value="IMPDH"/>
    <property type="match status" value="1"/>
</dbReference>
<feature type="binding site" evidence="13">
    <location>
        <position position="470"/>
    </location>
    <ligand>
        <name>K(+)</name>
        <dbReference type="ChEBI" id="CHEBI:29103"/>
        <note>ligand shared between two tetrameric partners</note>
    </ligand>
</feature>
<comment type="cofactor">
    <cofactor evidence="1 13">
        <name>K(+)</name>
        <dbReference type="ChEBI" id="CHEBI:29103"/>
    </cofactor>
</comment>
<keyword evidence="9 13" id="KW-0560">Oxidoreductase</keyword>
<evidence type="ECO:0000256" key="13">
    <source>
        <dbReference type="HAMAP-Rule" id="MF_01964"/>
    </source>
</evidence>
<dbReference type="InterPro" id="IPR005990">
    <property type="entry name" value="IMP_DH"/>
</dbReference>
<comment type="caution">
    <text evidence="22">The sequence shown here is derived from an EMBL/GenBank/DDBJ whole genome shotgun (WGS) entry which is preliminary data.</text>
</comment>
<evidence type="ECO:0000256" key="17">
    <source>
        <dbReference type="PIRSR" id="PIRSR000130-4"/>
    </source>
</evidence>
<keyword evidence="10 13" id="KW-0520">NAD</keyword>
<evidence type="ECO:0000256" key="11">
    <source>
        <dbReference type="ARBA" id="ARBA00023122"/>
    </source>
</evidence>
<comment type="subunit">
    <text evidence="3 13">Homotetramer.</text>
</comment>
<name>A0A0R2UAU3_9GAMM</name>
<feature type="binding site" evidence="13 16">
    <location>
        <begin position="297"/>
        <end position="299"/>
    </location>
    <ligand>
        <name>NAD(+)</name>
        <dbReference type="ChEBI" id="CHEBI:57540"/>
    </ligand>
</feature>
<evidence type="ECO:0000313" key="23">
    <source>
        <dbReference type="Proteomes" id="UP000051213"/>
    </source>
</evidence>
<organism evidence="22 23">
    <name type="scientific">SAR92 bacterium BACL26 MAG-121220-bin70</name>
    <dbReference type="NCBI Taxonomy" id="1655626"/>
    <lineage>
        <taxon>Bacteria</taxon>
        <taxon>Pseudomonadati</taxon>
        <taxon>Pseudomonadota</taxon>
        <taxon>Gammaproteobacteria</taxon>
        <taxon>Cellvibrionales</taxon>
        <taxon>Porticoccaceae</taxon>
        <taxon>SAR92 clade</taxon>
    </lineage>
</organism>
<evidence type="ECO:0000256" key="16">
    <source>
        <dbReference type="PIRSR" id="PIRSR000130-3"/>
    </source>
</evidence>
<feature type="binding site" description="in other chain" evidence="13 17">
    <location>
        <position position="299"/>
    </location>
    <ligand>
        <name>K(+)</name>
        <dbReference type="ChEBI" id="CHEBI:29103"/>
        <note>ligand shared between two tetrameric partners</note>
    </ligand>
</feature>
<dbReference type="InterPro" id="IPR000644">
    <property type="entry name" value="CBS_dom"/>
</dbReference>
<dbReference type="GO" id="GO:0000166">
    <property type="term" value="F:nucleotide binding"/>
    <property type="evidence" value="ECO:0007669"/>
    <property type="project" value="UniProtKB-UniRule"/>
</dbReference>
<dbReference type="InterPro" id="IPR015875">
    <property type="entry name" value="IMP_DH/GMP_Rdtase_CS"/>
</dbReference>
<dbReference type="NCBIfam" id="TIGR01302">
    <property type="entry name" value="IMP_dehydrog"/>
    <property type="match status" value="1"/>
</dbReference>
<dbReference type="InterPro" id="IPR013785">
    <property type="entry name" value="Aldolase_TIM"/>
</dbReference>
<sequence>MLRISHEALTFDDVLLVPGYSDVTAKEVTTHTQLTRGITMNIPLVSAAMDTVTESRLAIAIAQEGGVGIVHKSMSIEQQAKEVWAVKKYESGVVKDPFTIESSATLAELHALTVANNISGVPVLENGNLVGIVTRRDVRFATDMNASVTSVMTPKERLVTVQEGAGADEVRGLLHKHRIEKVLVINDAFELKGLITVTDIDKAEQYPHACKDDRGRLIVGASVSVGLGTDERIEALIHANVDVLVVDTAHGHSMNVLNRVKWIKKNFPDVQIIGGNVATGAGALALVEAGADGIKVGIGPGSICTTRIVTGIGVPQITAVADVAWALKGTGVPVIADGGIRYSGDMAKAIAAGASAVMMGSMLAGTEEAPGDIEIFQGRSYKSYRGMGSLGAMASNQGSSDRYFQEASAVEKLVPEGIEGRVPYKGPVASIIHQMVGGLRSAMGYTGCTTIEQMRTQPKFVRVTSAGVGESHVHDVQITKEAPNYPAGGR</sequence>
<evidence type="ECO:0000256" key="15">
    <source>
        <dbReference type="PIRSR" id="PIRSR000130-2"/>
    </source>
</evidence>
<evidence type="ECO:0000256" key="5">
    <source>
        <dbReference type="ARBA" id="ARBA00022737"/>
    </source>
</evidence>
<dbReference type="InterPro" id="IPR001093">
    <property type="entry name" value="IMP_DH_GMPRt"/>
</dbReference>
<dbReference type="SMART" id="SM00116">
    <property type="entry name" value="CBS"/>
    <property type="match status" value="2"/>
</dbReference>
<feature type="binding site" evidence="13">
    <location>
        <position position="471"/>
    </location>
    <ligand>
        <name>K(+)</name>
        <dbReference type="ChEBI" id="CHEBI:29103"/>
        <note>ligand shared between two tetrameric partners</note>
    </ligand>
</feature>
<evidence type="ECO:0000256" key="18">
    <source>
        <dbReference type="PROSITE-ProRule" id="PRU00703"/>
    </source>
</evidence>
<evidence type="ECO:0000259" key="21">
    <source>
        <dbReference type="PROSITE" id="PS51371"/>
    </source>
</evidence>
<reference evidence="22 23" key="1">
    <citation type="submission" date="2015-10" db="EMBL/GenBank/DDBJ databases">
        <title>Metagenome-Assembled Genomes uncover a global brackish microbiome.</title>
        <authorList>
            <person name="Hugerth L.W."/>
            <person name="Larsson J."/>
            <person name="Alneberg J."/>
            <person name="Lindh M.V."/>
            <person name="Legrand C."/>
            <person name="Pinhassi J."/>
            <person name="Andersson A.F."/>
        </authorList>
    </citation>
    <scope>NUCLEOTIDE SEQUENCE [LARGE SCALE GENOMIC DNA]</scope>
    <source>
        <strain evidence="22">BACL26 MAG-121220-bin70</strain>
    </source>
</reference>
<dbReference type="Pfam" id="PF00571">
    <property type="entry name" value="CBS"/>
    <property type="match status" value="2"/>
</dbReference>
<feature type="binding site" evidence="13 15">
    <location>
        <begin position="360"/>
        <end position="361"/>
    </location>
    <ligand>
        <name>IMP</name>
        <dbReference type="ChEBI" id="CHEBI:58053"/>
    </ligand>
</feature>
<evidence type="ECO:0000256" key="4">
    <source>
        <dbReference type="ARBA" id="ARBA00022723"/>
    </source>
</evidence>
<dbReference type="EC" id="1.1.1.205" evidence="13 20"/>
<dbReference type="PIRSF" id="PIRSF000130">
    <property type="entry name" value="IMPDH"/>
    <property type="match status" value="1"/>
</dbReference>
<feature type="domain" description="CBS" evidence="21">
    <location>
        <begin position="152"/>
        <end position="210"/>
    </location>
</feature>
<feature type="binding site" description="in other chain" evidence="13 17">
    <location>
        <position position="301"/>
    </location>
    <ligand>
        <name>K(+)</name>
        <dbReference type="ChEBI" id="CHEBI:29103"/>
        <note>ligand shared between two tetrameric partners</note>
    </ligand>
</feature>
<gene>
    <name evidence="13" type="primary">guaB</name>
    <name evidence="22" type="ORF">ABS24_01395</name>
</gene>
<dbReference type="CDD" id="cd00381">
    <property type="entry name" value="IMPDH"/>
    <property type="match status" value="1"/>
</dbReference>
<evidence type="ECO:0000313" key="22">
    <source>
        <dbReference type="EMBL" id="KRO96598.1"/>
    </source>
</evidence>
<feature type="binding site" evidence="13 15">
    <location>
        <position position="302"/>
    </location>
    <ligand>
        <name>IMP</name>
        <dbReference type="ChEBI" id="CHEBI:58053"/>
    </ligand>
</feature>
<comment type="catalytic activity">
    <reaction evidence="12 13 20">
        <text>IMP + NAD(+) + H2O = XMP + NADH + H(+)</text>
        <dbReference type="Rhea" id="RHEA:11708"/>
        <dbReference type="ChEBI" id="CHEBI:15377"/>
        <dbReference type="ChEBI" id="CHEBI:15378"/>
        <dbReference type="ChEBI" id="CHEBI:57464"/>
        <dbReference type="ChEBI" id="CHEBI:57540"/>
        <dbReference type="ChEBI" id="CHEBI:57945"/>
        <dbReference type="ChEBI" id="CHEBI:58053"/>
        <dbReference type="EC" id="1.1.1.205"/>
    </reaction>
</comment>
<feature type="active site" description="Thioimidate intermediate" evidence="13 14">
    <location>
        <position position="304"/>
    </location>
</feature>
<evidence type="ECO:0000256" key="1">
    <source>
        <dbReference type="ARBA" id="ARBA00001958"/>
    </source>
</evidence>